<dbReference type="RefSeq" id="XP_070889243.1">
    <property type="nucleotide sequence ID" value="XM_071032311.1"/>
</dbReference>
<organism evidence="1 2">
    <name type="scientific">Aspergillus lucknowensis</name>
    <dbReference type="NCBI Taxonomy" id="176173"/>
    <lineage>
        <taxon>Eukaryota</taxon>
        <taxon>Fungi</taxon>
        <taxon>Dikarya</taxon>
        <taxon>Ascomycota</taxon>
        <taxon>Pezizomycotina</taxon>
        <taxon>Eurotiomycetes</taxon>
        <taxon>Eurotiomycetidae</taxon>
        <taxon>Eurotiales</taxon>
        <taxon>Aspergillaceae</taxon>
        <taxon>Aspergillus</taxon>
        <taxon>Aspergillus subgen. Nidulantes</taxon>
    </lineage>
</organism>
<dbReference type="Proteomes" id="UP001610432">
    <property type="component" value="Unassembled WGS sequence"/>
</dbReference>
<keyword evidence="2" id="KW-1185">Reference proteome</keyword>
<comment type="caution">
    <text evidence="1">The sequence shown here is derived from an EMBL/GenBank/DDBJ whole genome shotgun (WGS) entry which is preliminary data.</text>
</comment>
<dbReference type="PANTHER" id="PTHR43788">
    <property type="entry name" value="DNA2/NAM7 HELICASE FAMILY MEMBER"/>
    <property type="match status" value="1"/>
</dbReference>
<reference evidence="1 2" key="1">
    <citation type="submission" date="2024-07" db="EMBL/GenBank/DDBJ databases">
        <title>Section-level genome sequencing and comparative genomics of Aspergillus sections Usti and Cavernicolus.</title>
        <authorList>
            <consortium name="Lawrence Berkeley National Laboratory"/>
            <person name="Nybo J.L."/>
            <person name="Vesth T.C."/>
            <person name="Theobald S."/>
            <person name="Frisvad J.C."/>
            <person name="Larsen T.O."/>
            <person name="Kjaerboelling I."/>
            <person name="Rothschild-Mancinelli K."/>
            <person name="Lyhne E.K."/>
            <person name="Kogle M.E."/>
            <person name="Barry K."/>
            <person name="Clum A."/>
            <person name="Na H."/>
            <person name="Ledsgaard L."/>
            <person name="Lin J."/>
            <person name="Lipzen A."/>
            <person name="Kuo A."/>
            <person name="Riley R."/>
            <person name="Mondo S."/>
            <person name="Labutti K."/>
            <person name="Haridas S."/>
            <person name="Pangalinan J."/>
            <person name="Salamov A.A."/>
            <person name="Simmons B.A."/>
            <person name="Magnuson J.K."/>
            <person name="Chen J."/>
            <person name="Drula E."/>
            <person name="Henrissat B."/>
            <person name="Wiebenga A."/>
            <person name="Lubbers R.J."/>
            <person name="Gomes A.C."/>
            <person name="Macurrencykelacurrency M.R."/>
            <person name="Stajich J."/>
            <person name="Grigoriev I.V."/>
            <person name="Mortensen U.H."/>
            <person name="De Vries R.P."/>
            <person name="Baker S.E."/>
            <person name="Andersen M.R."/>
        </authorList>
    </citation>
    <scope>NUCLEOTIDE SEQUENCE [LARGE SCALE GENOMIC DNA]</scope>
    <source>
        <strain evidence="1 2">CBS 449.75</strain>
    </source>
</reference>
<accession>A0ABR4M0F8</accession>
<evidence type="ECO:0000313" key="1">
    <source>
        <dbReference type="EMBL" id="KAL2870264.1"/>
    </source>
</evidence>
<dbReference type="InterPro" id="IPR027417">
    <property type="entry name" value="P-loop_NTPase"/>
</dbReference>
<dbReference type="PANTHER" id="PTHR43788:SF8">
    <property type="entry name" value="DNA-BINDING PROTEIN SMUBP-2"/>
    <property type="match status" value="1"/>
</dbReference>
<gene>
    <name evidence="1" type="ORF">BJX67DRAFT_378250</name>
</gene>
<name>A0ABR4M0F8_9EURO</name>
<proteinExistence type="predicted"/>
<dbReference type="InterPro" id="IPR050534">
    <property type="entry name" value="Coronavir_polyprotein_1ab"/>
</dbReference>
<dbReference type="Gene3D" id="3.40.50.300">
    <property type="entry name" value="P-loop containing nucleotide triphosphate hydrolases"/>
    <property type="match status" value="1"/>
</dbReference>
<evidence type="ECO:0000313" key="2">
    <source>
        <dbReference type="Proteomes" id="UP001610432"/>
    </source>
</evidence>
<sequence>MASDTTKTLMARLPSDEQADAIKGDWFARTETGDLVPEGAEVDVLALLRDYAERLRASEYRKLDGSERKTALWAFKTASKAVTRETHLLISTNNNTGDPIIGSNFGHDAKGIIIIRDEDFKELEVNSWIPVSKLAAAEKIKGVVSCGDAQQLLPTVLSKYGDPCNEFSAQLALSLPSRLLQMNHPSVKLTEQFRYRDAFIHWLNYRTYGGELCSHPSVEQFKVNSGFINAMKEVLDYKQSTKEVDFGYLMVSIEGSSCDVEEVSKSRFNDPQRRFCLQLVKANLLVTASCAGSGSNTQN</sequence>
<dbReference type="GeneID" id="98147383"/>
<dbReference type="EMBL" id="JBFXLQ010000006">
    <property type="protein sequence ID" value="KAL2870264.1"/>
    <property type="molecule type" value="Genomic_DNA"/>
</dbReference>
<protein>
    <submittedName>
        <fullName evidence="1">Uncharacterized protein</fullName>
    </submittedName>
</protein>